<dbReference type="Pfam" id="PF01103">
    <property type="entry name" value="Omp85"/>
    <property type="match status" value="1"/>
</dbReference>
<sequence length="770" mass="88573">MQKIFYFLGTITALILLHSCSVKKFIPEDKLLYTGADLELSSEDEIEDRKSLKAELENLITPEPNSRILGSRIGLYFHYKAQKENPGFINRFMNKRLGEEPVYLSDADPFQTEDLLKNRLENRGYFYSRVGHSVNENPENKTASITYKAILPQNPYILADYAMDSDSLMVYQAIEETLPETLLKEGEPFNLSMMKAERERIDAALKNRGYYNFSSNFLIFEADTNQYDRKKFDLFLRVKNEVPEAGLKPYRIKEVNIYPNYSLGSDSLAQDTIRYNDRNYIQDEIFFKPEKLDPFVLLEEGDLYNPEKSGKTSRRITSIGTYQFVNIRYDEIDSLATDSLGYLEANIFLSPMNKRAIRAELQAITKSNNFAGPHLALTYTNRNLFHGGEILNLSGKVGYEQQLSGGDNIGKRSIILGVDADVVFPRMLFPIIEINSNWFEYSIPKTKIGAGFEYLNRSELFSLFSVNGSFGYLWKANRFITHELNPFSVDYSQLSKTTPEFDKILKENPFLKSSFEQQFIAGLTYSFLYSEMIDALDEHQFFVNANLDLAGNLLDLLSKGEAPKKFLGMEFAQYAKIDTDLRYHFNFAPEQTLATRIFAGIGIPYGNSDVMPYSRQFYAGGPYSIRAFPIRSLGPGRYTIEGEEEIPYYDRTGNLRLEANVEYRFPIYQFLKGAVFADAGNVWNTKRRNLPPEDQLTEQQKRLIETGTFGSSFIDEFAIGVGPGLRIDIQSFVIRFDLGFPVHTPWYEKGERWQFRFDDPQFNFAIGYPF</sequence>
<proteinExistence type="predicted"/>
<reference evidence="8" key="1">
    <citation type="submission" date="2017-09" db="EMBL/GenBank/DDBJ databases">
        <authorList>
            <person name="Varghese N."/>
            <person name="Submissions S."/>
        </authorList>
    </citation>
    <scope>NUCLEOTIDE SEQUENCE [LARGE SCALE GENOMIC DNA]</scope>
    <source>
        <strain evidence="8">CGMCC 1.12641</strain>
    </source>
</reference>
<evidence type="ECO:0000256" key="5">
    <source>
        <dbReference type="ARBA" id="ARBA00023237"/>
    </source>
</evidence>
<dbReference type="EMBL" id="OCMF01000002">
    <property type="protein sequence ID" value="SOC80239.1"/>
    <property type="molecule type" value="Genomic_DNA"/>
</dbReference>
<evidence type="ECO:0000256" key="4">
    <source>
        <dbReference type="ARBA" id="ARBA00023136"/>
    </source>
</evidence>
<evidence type="ECO:0000259" key="6">
    <source>
        <dbReference type="Pfam" id="PF01103"/>
    </source>
</evidence>
<comment type="subcellular location">
    <subcellularLocation>
        <location evidence="1">Membrane</location>
    </subcellularLocation>
</comment>
<dbReference type="AlphaFoldDB" id="A0A285X754"/>
<name>A0A285X754_9FLAO</name>
<dbReference type="PANTHER" id="PTHR12815">
    <property type="entry name" value="SORTING AND ASSEMBLY MACHINERY SAMM50 PROTEIN FAMILY MEMBER"/>
    <property type="match status" value="1"/>
</dbReference>
<feature type="domain" description="Bacterial surface antigen (D15)" evidence="6">
    <location>
        <begin position="572"/>
        <end position="756"/>
    </location>
</feature>
<evidence type="ECO:0000313" key="8">
    <source>
        <dbReference type="Proteomes" id="UP000219193"/>
    </source>
</evidence>
<evidence type="ECO:0000313" key="7">
    <source>
        <dbReference type="EMBL" id="SOC80239.1"/>
    </source>
</evidence>
<keyword evidence="2" id="KW-0812">Transmembrane</keyword>
<keyword evidence="8" id="KW-1185">Reference proteome</keyword>
<evidence type="ECO:0000256" key="1">
    <source>
        <dbReference type="ARBA" id="ARBA00004370"/>
    </source>
</evidence>
<evidence type="ECO:0000256" key="3">
    <source>
        <dbReference type="ARBA" id="ARBA00022729"/>
    </source>
</evidence>
<protein>
    <submittedName>
        <fullName evidence="7">Outer membrane protein assembly factor BamA</fullName>
    </submittedName>
</protein>
<dbReference type="InterPro" id="IPR039910">
    <property type="entry name" value="D15-like"/>
</dbReference>
<keyword evidence="4" id="KW-0472">Membrane</keyword>
<dbReference type="Proteomes" id="UP000219193">
    <property type="component" value="Unassembled WGS sequence"/>
</dbReference>
<gene>
    <name evidence="7" type="ORF">SAMN06296241_1785</name>
</gene>
<dbReference type="OrthoDB" id="9814535at2"/>
<keyword evidence="5" id="KW-0998">Cell outer membrane</keyword>
<dbReference type="InterPro" id="IPR000184">
    <property type="entry name" value="Bac_surfAg_D15"/>
</dbReference>
<accession>A0A285X754</accession>
<dbReference type="Gene3D" id="2.40.160.50">
    <property type="entry name" value="membrane protein fhac: a member of the omp85/tpsb transporter family"/>
    <property type="match status" value="1"/>
</dbReference>
<evidence type="ECO:0000256" key="2">
    <source>
        <dbReference type="ARBA" id="ARBA00022692"/>
    </source>
</evidence>
<keyword evidence="3" id="KW-0732">Signal</keyword>
<dbReference type="PANTHER" id="PTHR12815:SF47">
    <property type="entry name" value="TRANSLOCATION AND ASSEMBLY MODULE SUBUNIT TAMA"/>
    <property type="match status" value="1"/>
</dbReference>
<organism evidence="7 8">
    <name type="scientific">Salinimicrobium sediminis</name>
    <dbReference type="NCBI Taxonomy" id="1343891"/>
    <lineage>
        <taxon>Bacteria</taxon>
        <taxon>Pseudomonadati</taxon>
        <taxon>Bacteroidota</taxon>
        <taxon>Flavobacteriia</taxon>
        <taxon>Flavobacteriales</taxon>
        <taxon>Flavobacteriaceae</taxon>
        <taxon>Salinimicrobium</taxon>
    </lineage>
</organism>
<dbReference type="GO" id="GO:0019867">
    <property type="term" value="C:outer membrane"/>
    <property type="evidence" value="ECO:0007669"/>
    <property type="project" value="InterPro"/>
</dbReference>